<evidence type="ECO:0000313" key="3">
    <source>
        <dbReference type="EMBL" id="AFK64346.1"/>
    </source>
</evidence>
<dbReference type="Gene3D" id="3.40.190.150">
    <property type="entry name" value="Bordetella uptake gene, domain 1"/>
    <property type="match status" value="1"/>
</dbReference>
<proteinExistence type="inferred from homology"/>
<evidence type="ECO:0000313" key="4">
    <source>
        <dbReference type="Proteomes" id="UP000005267"/>
    </source>
</evidence>
<feature type="signal peptide" evidence="2">
    <location>
        <begin position="1"/>
        <end position="26"/>
    </location>
</feature>
<feature type="chain" id="PRO_5003680809" evidence="2">
    <location>
        <begin position="27"/>
        <end position="326"/>
    </location>
</feature>
<reference evidence="4" key="2">
    <citation type="journal article" date="2013" name="PLoS ONE">
        <title>Genome implosion elicits host-confinement in Alcaligenaceae: evidence from the comparative genomics of Tetrathiobacter kashmirensis, a pathogen in the making.</title>
        <authorList>
            <person name="Ghosh W."/>
            <person name="Alam M."/>
            <person name="Roy C."/>
            <person name="Pyne P."/>
            <person name="George A."/>
            <person name="Chakraborty R."/>
            <person name="Majumder S."/>
            <person name="Agarwal A."/>
            <person name="Chakraborty S."/>
            <person name="Majumdar S."/>
            <person name="Gupta S.K."/>
        </authorList>
    </citation>
    <scope>NUCLEOTIDE SEQUENCE [LARGE SCALE GENOMIC DNA]</scope>
    <source>
        <strain evidence="4">WT001</strain>
    </source>
</reference>
<dbReference type="SUPFAM" id="SSF53850">
    <property type="entry name" value="Periplasmic binding protein-like II"/>
    <property type="match status" value="1"/>
</dbReference>
<keyword evidence="4" id="KW-1185">Reference proteome</keyword>
<gene>
    <name evidence="3" type="ordered locus">TKWG_23795</name>
</gene>
<keyword evidence="3" id="KW-0675">Receptor</keyword>
<evidence type="ECO:0000256" key="2">
    <source>
        <dbReference type="SAM" id="SignalP"/>
    </source>
</evidence>
<dbReference type="AlphaFoldDB" id="I3UH58"/>
<organism evidence="3 4">
    <name type="scientific">Advenella kashmirensis (strain DSM 17095 / LMG 22695 / WT001)</name>
    <name type="common">Tetrathiobacter kashmirensis</name>
    <dbReference type="NCBI Taxonomy" id="1036672"/>
    <lineage>
        <taxon>Bacteria</taxon>
        <taxon>Pseudomonadati</taxon>
        <taxon>Pseudomonadota</taxon>
        <taxon>Betaproteobacteria</taxon>
        <taxon>Burkholderiales</taxon>
        <taxon>Alcaligenaceae</taxon>
    </lineage>
</organism>
<keyword evidence="2" id="KW-0732">Signal</keyword>
<dbReference type="EMBL" id="CP003555">
    <property type="protein sequence ID" value="AFK64346.1"/>
    <property type="molecule type" value="Genomic_DNA"/>
</dbReference>
<evidence type="ECO:0000256" key="1">
    <source>
        <dbReference type="ARBA" id="ARBA00006987"/>
    </source>
</evidence>
<dbReference type="OrthoDB" id="8678477at2"/>
<sequence length="326" mass="35321">MNQRIANIIIAATATFGLGVAAPAWAAYPEKPIKLVVPYTPAGAADQLARALAQNMGQALGQAVVVENKPGASTKIGATQVARSPADGYTLFLASNSSMVLNPLLYKKFPYDPERDYRIVSIVADIPLVVITNEKSGLDSMQKFVDYAKQHPGKLNYASVGNGNPLHLATELLLGQYGIKATHVPYNGSAPALTSLMSNDTQLMIDVISTSLPLIKDGKIKALAVTSPKRLDVLPDVPSVSEIGKTNYQASTWFGIAVPKSTPDTVVDALRMAIDTTLKNESFQKRFETLGLYVQQPRAQHQVDQFVDEDRAKWKTVIENNRISLD</sequence>
<dbReference type="Pfam" id="PF03401">
    <property type="entry name" value="TctC"/>
    <property type="match status" value="1"/>
</dbReference>
<dbReference type="PIRSF" id="PIRSF017082">
    <property type="entry name" value="YflP"/>
    <property type="match status" value="1"/>
</dbReference>
<dbReference type="Proteomes" id="UP000005267">
    <property type="component" value="Chromosome"/>
</dbReference>
<dbReference type="RefSeq" id="WP_014752437.1">
    <property type="nucleotide sequence ID" value="NC_017964.1"/>
</dbReference>
<reference evidence="3 4" key="1">
    <citation type="journal article" date="2011" name="J. Bacteriol.">
        <title>Whole-genome shotgun sequencing of the sulfur-oxidizing chemoautotroph Tetrathiobacter kashmirensis.</title>
        <authorList>
            <person name="Ghosh W."/>
            <person name="George A."/>
            <person name="Agarwal A."/>
            <person name="Raj P."/>
            <person name="Alam M."/>
            <person name="Pyne P."/>
            <person name="Das Gupta S.K."/>
        </authorList>
    </citation>
    <scope>NUCLEOTIDE SEQUENCE [LARGE SCALE GENOMIC DNA]</scope>
    <source>
        <strain evidence="3 4">WT001</strain>
    </source>
</reference>
<dbReference type="HOGENOM" id="CLU_045683_0_0_4"/>
<dbReference type="CDD" id="cd13578">
    <property type="entry name" value="PBP2_Bug27"/>
    <property type="match status" value="1"/>
</dbReference>
<accession>I3UH58</accession>
<dbReference type="Gene3D" id="3.40.190.10">
    <property type="entry name" value="Periplasmic binding protein-like II"/>
    <property type="match status" value="1"/>
</dbReference>
<dbReference type="InterPro" id="IPR042100">
    <property type="entry name" value="Bug_dom1"/>
</dbReference>
<name>I3UH58_ADVKW</name>
<dbReference type="STRING" id="1036672.TKWG_23795"/>
<comment type="similarity">
    <text evidence="1">Belongs to the UPF0065 (bug) family.</text>
</comment>
<dbReference type="PANTHER" id="PTHR42928:SF5">
    <property type="entry name" value="BLR1237 PROTEIN"/>
    <property type="match status" value="1"/>
</dbReference>
<dbReference type="KEGG" id="aka:TKWG_23795"/>
<dbReference type="PANTHER" id="PTHR42928">
    <property type="entry name" value="TRICARBOXYLATE-BINDING PROTEIN"/>
    <property type="match status" value="1"/>
</dbReference>
<protein>
    <submittedName>
        <fullName evidence="3">Extra-cytoplasmic solute receptor family protein 111</fullName>
    </submittedName>
</protein>
<dbReference type="InterPro" id="IPR005064">
    <property type="entry name" value="BUG"/>
</dbReference>